<evidence type="ECO:0000313" key="1">
    <source>
        <dbReference type="EMBL" id="KND95818.1"/>
    </source>
</evidence>
<sequence>MEAEGTLVEEAVGRRIGRLLVDPVGLVGQKHGGVLVLGVPLQLDVEVGVVDKVSWFSHRIHGGWNVEEENRLTW</sequence>
<organism evidence="1 2">
    <name type="scientific">Candidozyma auris</name>
    <name type="common">Yeast</name>
    <name type="synonym">Candida auris</name>
    <dbReference type="NCBI Taxonomy" id="498019"/>
    <lineage>
        <taxon>Eukaryota</taxon>
        <taxon>Fungi</taxon>
        <taxon>Dikarya</taxon>
        <taxon>Ascomycota</taxon>
        <taxon>Saccharomycotina</taxon>
        <taxon>Pichiomycetes</taxon>
        <taxon>Metschnikowiaceae</taxon>
        <taxon>Candidozyma</taxon>
    </lineage>
</organism>
<proteinExistence type="predicted"/>
<dbReference type="EMBL" id="LGST01000065">
    <property type="protein sequence ID" value="KND95818.1"/>
    <property type="molecule type" value="Genomic_DNA"/>
</dbReference>
<evidence type="ECO:0000313" key="2">
    <source>
        <dbReference type="Proteomes" id="UP000037122"/>
    </source>
</evidence>
<accession>A0A0L0NP39</accession>
<dbReference type="AlphaFoldDB" id="A0A0L0NP39"/>
<protein>
    <submittedName>
        <fullName evidence="1">Uncharacterized protein</fullName>
    </submittedName>
</protein>
<dbReference type="VEuPathDB" id="FungiDB:QG37_07920"/>
<name>A0A0L0NP39_CANAR</name>
<gene>
    <name evidence="1" type="ORF">QG37_07920</name>
</gene>
<reference evidence="2" key="1">
    <citation type="journal article" date="2015" name="BMC Genomics">
        <title>Draft genome of a commonly misdiagnosed multidrug resistant pathogen Candida auris.</title>
        <authorList>
            <person name="Chatterjee S."/>
            <person name="Alampalli S.V."/>
            <person name="Nageshan R.K."/>
            <person name="Chettiar S.T."/>
            <person name="Joshi S."/>
            <person name="Tatu U.S."/>
        </authorList>
    </citation>
    <scope>NUCLEOTIDE SEQUENCE [LARGE SCALE GENOMIC DNA]</scope>
    <source>
        <strain evidence="2">6684</strain>
    </source>
</reference>
<dbReference type="Proteomes" id="UP000037122">
    <property type="component" value="Unassembled WGS sequence"/>
</dbReference>
<comment type="caution">
    <text evidence="1">The sequence shown here is derived from an EMBL/GenBank/DDBJ whole genome shotgun (WGS) entry which is preliminary data.</text>
</comment>